<keyword evidence="3" id="KW-1185">Reference proteome</keyword>
<organism evidence="2 3">
    <name type="scientific">Pleurodeles waltl</name>
    <name type="common">Iberian ribbed newt</name>
    <dbReference type="NCBI Taxonomy" id="8319"/>
    <lineage>
        <taxon>Eukaryota</taxon>
        <taxon>Metazoa</taxon>
        <taxon>Chordata</taxon>
        <taxon>Craniata</taxon>
        <taxon>Vertebrata</taxon>
        <taxon>Euteleostomi</taxon>
        <taxon>Amphibia</taxon>
        <taxon>Batrachia</taxon>
        <taxon>Caudata</taxon>
        <taxon>Salamandroidea</taxon>
        <taxon>Salamandridae</taxon>
        <taxon>Pleurodelinae</taxon>
        <taxon>Pleurodeles</taxon>
    </lineage>
</organism>
<accession>A0AAV7NLB6</accession>
<reference evidence="2" key="1">
    <citation type="journal article" date="2022" name="bioRxiv">
        <title>Sequencing and chromosome-scale assembly of the giantPleurodeles waltlgenome.</title>
        <authorList>
            <person name="Brown T."/>
            <person name="Elewa A."/>
            <person name="Iarovenko S."/>
            <person name="Subramanian E."/>
            <person name="Araus A.J."/>
            <person name="Petzold A."/>
            <person name="Susuki M."/>
            <person name="Suzuki K.-i.T."/>
            <person name="Hayashi T."/>
            <person name="Toyoda A."/>
            <person name="Oliveira C."/>
            <person name="Osipova E."/>
            <person name="Leigh N.D."/>
            <person name="Simon A."/>
            <person name="Yun M.H."/>
        </authorList>
    </citation>
    <scope>NUCLEOTIDE SEQUENCE</scope>
    <source>
        <strain evidence="2">20211129_DDA</strain>
        <tissue evidence="2">Liver</tissue>
    </source>
</reference>
<dbReference type="Proteomes" id="UP001066276">
    <property type="component" value="Chromosome 8"/>
</dbReference>
<gene>
    <name evidence="2" type="ORF">NDU88_005037</name>
</gene>
<evidence type="ECO:0000313" key="3">
    <source>
        <dbReference type="Proteomes" id="UP001066276"/>
    </source>
</evidence>
<evidence type="ECO:0000256" key="1">
    <source>
        <dbReference type="SAM" id="MobiDB-lite"/>
    </source>
</evidence>
<dbReference type="EMBL" id="JANPWB010000012">
    <property type="protein sequence ID" value="KAJ1116832.1"/>
    <property type="molecule type" value="Genomic_DNA"/>
</dbReference>
<proteinExistence type="predicted"/>
<evidence type="ECO:0000313" key="2">
    <source>
        <dbReference type="EMBL" id="KAJ1116832.1"/>
    </source>
</evidence>
<feature type="region of interest" description="Disordered" evidence="1">
    <location>
        <begin position="64"/>
        <end position="110"/>
    </location>
</feature>
<protein>
    <submittedName>
        <fullName evidence="2">Uncharacterized protein</fullName>
    </submittedName>
</protein>
<sequence>MPPTFWGRAARVSAPVFGLPVSGPLNNGPVCLGDAQSRCRRPRVRSSAGPPSRARWMVWRPQARLQEPRSGPAGRGQYAVRSAVSAGGRFPPLARPGSRAGVAPEGHRHS</sequence>
<dbReference type="AlphaFoldDB" id="A0AAV7NLB6"/>
<comment type="caution">
    <text evidence="2">The sequence shown here is derived from an EMBL/GenBank/DDBJ whole genome shotgun (WGS) entry which is preliminary data.</text>
</comment>
<name>A0AAV7NLB6_PLEWA</name>